<dbReference type="InterPro" id="IPR023210">
    <property type="entry name" value="NADP_OxRdtase_dom"/>
</dbReference>
<sequence length="314" mass="34623">MAIKVVFGGAALGNRPPFANDEDLLKAFPVLKDNGATSIDSSQVYGNSEAILGRTKAGEQFKIHTKWGVREAYGNPEITWATKDFILKSARESITRLGVKQVDIFYLHFPDPGTPLEDTLAGVDAAYREGLFCRFGVSNFTAEAVQSIHDIASAKGYVLPTVYQGQYNPLARHFETDLFPTLRKLGISFYAYSPLAGGLLTKTLEDFKAGKGRFTEGSPFYHMYNKPSYLASLAHWEEAAKAEGVSRAELAYRWDAWHSILKEEHGDALIVGSGSLEQLDETLKWVQKGKLSDAAVAVIEQIWEDVKGEGPIPK</sequence>
<dbReference type="Pfam" id="PF00248">
    <property type="entry name" value="Aldo_ket_red"/>
    <property type="match status" value="1"/>
</dbReference>
<dbReference type="PRINTS" id="PR00069">
    <property type="entry name" value="ALDKETRDTASE"/>
</dbReference>
<evidence type="ECO:0000313" key="4">
    <source>
        <dbReference type="Proteomes" id="UP001583186"/>
    </source>
</evidence>
<dbReference type="PANTHER" id="PTHR43364:SF4">
    <property type="entry name" value="NAD(P)-LINKED OXIDOREDUCTASE SUPERFAMILY PROTEIN"/>
    <property type="match status" value="1"/>
</dbReference>
<protein>
    <recommendedName>
        <fullName evidence="2">NADP-dependent oxidoreductase domain-containing protein</fullName>
    </recommendedName>
</protein>
<gene>
    <name evidence="3" type="ORF">Sste5346_003955</name>
</gene>
<dbReference type="InterPro" id="IPR020471">
    <property type="entry name" value="AKR"/>
</dbReference>
<dbReference type="InterPro" id="IPR036812">
    <property type="entry name" value="NAD(P)_OxRdtase_dom_sf"/>
</dbReference>
<dbReference type="EMBL" id="JAWCUI010000018">
    <property type="protein sequence ID" value="KAL1897647.1"/>
    <property type="molecule type" value="Genomic_DNA"/>
</dbReference>
<dbReference type="InterPro" id="IPR050523">
    <property type="entry name" value="AKR_Detox_Biosynth"/>
</dbReference>
<organism evidence="3 4">
    <name type="scientific">Sporothrix stenoceras</name>
    <dbReference type="NCBI Taxonomy" id="5173"/>
    <lineage>
        <taxon>Eukaryota</taxon>
        <taxon>Fungi</taxon>
        <taxon>Dikarya</taxon>
        <taxon>Ascomycota</taxon>
        <taxon>Pezizomycotina</taxon>
        <taxon>Sordariomycetes</taxon>
        <taxon>Sordariomycetidae</taxon>
        <taxon>Ophiostomatales</taxon>
        <taxon>Ophiostomataceae</taxon>
        <taxon>Sporothrix</taxon>
    </lineage>
</organism>
<keyword evidence="4" id="KW-1185">Reference proteome</keyword>
<evidence type="ECO:0000259" key="2">
    <source>
        <dbReference type="Pfam" id="PF00248"/>
    </source>
</evidence>
<reference evidence="3 4" key="1">
    <citation type="journal article" date="2024" name="IMA Fungus">
        <title>IMA Genome - F19 : A genome assembly and annotation guide to empower mycologists, including annotated draft genome sequences of Ceratocystis pirilliformis, Diaporthe australafricana, Fusarium ophioides, Paecilomyces lecythidis, and Sporothrix stenoceras.</title>
        <authorList>
            <person name="Aylward J."/>
            <person name="Wilson A.M."/>
            <person name="Visagie C.M."/>
            <person name="Spraker J."/>
            <person name="Barnes I."/>
            <person name="Buitendag C."/>
            <person name="Ceriani C."/>
            <person name="Del Mar Angel L."/>
            <person name="du Plessis D."/>
            <person name="Fuchs T."/>
            <person name="Gasser K."/>
            <person name="Kramer D."/>
            <person name="Li W."/>
            <person name="Munsamy K."/>
            <person name="Piso A."/>
            <person name="Price J.L."/>
            <person name="Sonnekus B."/>
            <person name="Thomas C."/>
            <person name="van der Nest A."/>
            <person name="van Dijk A."/>
            <person name="van Heerden A."/>
            <person name="van Vuuren N."/>
            <person name="Yilmaz N."/>
            <person name="Duong T.A."/>
            <person name="van der Merwe N.A."/>
            <person name="Wingfield M.J."/>
            <person name="Wingfield B.D."/>
        </authorList>
    </citation>
    <scope>NUCLEOTIDE SEQUENCE [LARGE SCALE GENOMIC DNA]</scope>
    <source>
        <strain evidence="3 4">CMW 5346</strain>
    </source>
</reference>
<proteinExistence type="predicted"/>
<evidence type="ECO:0000313" key="3">
    <source>
        <dbReference type="EMBL" id="KAL1897647.1"/>
    </source>
</evidence>
<dbReference type="PANTHER" id="PTHR43364">
    <property type="entry name" value="NADH-SPECIFIC METHYLGLYOXAL REDUCTASE-RELATED"/>
    <property type="match status" value="1"/>
</dbReference>
<name>A0ABR3ZBM5_9PEZI</name>
<evidence type="ECO:0000256" key="1">
    <source>
        <dbReference type="ARBA" id="ARBA00023002"/>
    </source>
</evidence>
<dbReference type="CDD" id="cd19075">
    <property type="entry name" value="AKR_AKR7A1-5"/>
    <property type="match status" value="1"/>
</dbReference>
<feature type="domain" description="NADP-dependent oxidoreductase" evidence="2">
    <location>
        <begin position="4"/>
        <end position="304"/>
    </location>
</feature>
<dbReference type="Gene3D" id="3.20.20.100">
    <property type="entry name" value="NADP-dependent oxidoreductase domain"/>
    <property type="match status" value="1"/>
</dbReference>
<dbReference type="SUPFAM" id="SSF51430">
    <property type="entry name" value="NAD(P)-linked oxidoreductase"/>
    <property type="match status" value="1"/>
</dbReference>
<accession>A0ABR3ZBM5</accession>
<comment type="caution">
    <text evidence="3">The sequence shown here is derived from an EMBL/GenBank/DDBJ whole genome shotgun (WGS) entry which is preliminary data.</text>
</comment>
<dbReference type="Proteomes" id="UP001583186">
    <property type="component" value="Unassembled WGS sequence"/>
</dbReference>
<keyword evidence="1" id="KW-0560">Oxidoreductase</keyword>